<sequence>MKVFTTSAITAGLLVCGLTSLSLGADAQSNNTTATSNNNGGLNIPGPADVGANNDQDKVMLNVTMTNLVSRIKVGDRCRRDDEICDPNSYGRYLECDDGIWKSRNCPVNRRCVQKPPHGLSLGGQESSDGGNSTASAGPSPSDGPRNGKRDDHDDDDDNDNDDSDDRDDDNKWEKECQNGIECLDDDERCDEHDPKKFWKCIKGNWMAFTCRRNLVCRYEDREAEDGGGLDYNDIRCALTNNDRSIATRPASADKLNAGGSASATDGGSNSNGSDGNSANAVSNSGGGDNGGAASSIDMAAVGSTALAMAVLASMFA</sequence>
<organism evidence="3 4">
    <name type="scientific">Mycoemilia scoparia</name>
    <dbReference type="NCBI Taxonomy" id="417184"/>
    <lineage>
        <taxon>Eukaryota</taxon>
        <taxon>Fungi</taxon>
        <taxon>Fungi incertae sedis</taxon>
        <taxon>Zoopagomycota</taxon>
        <taxon>Kickxellomycotina</taxon>
        <taxon>Kickxellomycetes</taxon>
        <taxon>Kickxellales</taxon>
        <taxon>Kickxellaceae</taxon>
        <taxon>Mycoemilia</taxon>
    </lineage>
</organism>
<gene>
    <name evidence="3" type="ORF">H4219_004240</name>
</gene>
<feature type="region of interest" description="Disordered" evidence="1">
    <location>
        <begin position="253"/>
        <end position="288"/>
    </location>
</feature>
<keyword evidence="2" id="KW-0732">Signal</keyword>
<comment type="caution">
    <text evidence="3">The sequence shown here is derived from an EMBL/GenBank/DDBJ whole genome shotgun (WGS) entry which is preliminary data.</text>
</comment>
<feature type="region of interest" description="Disordered" evidence="1">
    <location>
        <begin position="32"/>
        <end position="53"/>
    </location>
</feature>
<evidence type="ECO:0000256" key="1">
    <source>
        <dbReference type="SAM" id="MobiDB-lite"/>
    </source>
</evidence>
<reference evidence="3" key="1">
    <citation type="submission" date="2022-07" db="EMBL/GenBank/DDBJ databases">
        <title>Phylogenomic reconstructions and comparative analyses of Kickxellomycotina fungi.</title>
        <authorList>
            <person name="Reynolds N.K."/>
            <person name="Stajich J.E."/>
            <person name="Barry K."/>
            <person name="Grigoriev I.V."/>
            <person name="Crous P."/>
            <person name="Smith M.E."/>
        </authorList>
    </citation>
    <scope>NUCLEOTIDE SEQUENCE</scope>
    <source>
        <strain evidence="3">NBRC 100468</strain>
    </source>
</reference>
<dbReference type="EMBL" id="JANBPU010000140">
    <property type="protein sequence ID" value="KAJ1915574.1"/>
    <property type="molecule type" value="Genomic_DNA"/>
</dbReference>
<feature type="compositionally biased region" description="Polar residues" evidence="1">
    <location>
        <begin position="124"/>
        <end position="139"/>
    </location>
</feature>
<keyword evidence="4" id="KW-1185">Reference proteome</keyword>
<feature type="compositionally biased region" description="Low complexity" evidence="1">
    <location>
        <begin position="257"/>
        <end position="284"/>
    </location>
</feature>
<evidence type="ECO:0000313" key="4">
    <source>
        <dbReference type="Proteomes" id="UP001150538"/>
    </source>
</evidence>
<feature type="chain" id="PRO_5040794225" evidence="2">
    <location>
        <begin position="28"/>
        <end position="317"/>
    </location>
</feature>
<name>A0A9W7ZT57_9FUNG</name>
<feature type="compositionally biased region" description="Acidic residues" evidence="1">
    <location>
        <begin position="153"/>
        <end position="168"/>
    </location>
</feature>
<accession>A0A9W7ZT57</accession>
<evidence type="ECO:0000313" key="3">
    <source>
        <dbReference type="EMBL" id="KAJ1915574.1"/>
    </source>
</evidence>
<proteinExistence type="predicted"/>
<evidence type="ECO:0000256" key="2">
    <source>
        <dbReference type="SAM" id="SignalP"/>
    </source>
</evidence>
<feature type="region of interest" description="Disordered" evidence="1">
    <location>
        <begin position="117"/>
        <end position="173"/>
    </location>
</feature>
<dbReference type="Proteomes" id="UP001150538">
    <property type="component" value="Unassembled WGS sequence"/>
</dbReference>
<feature type="signal peptide" evidence="2">
    <location>
        <begin position="1"/>
        <end position="27"/>
    </location>
</feature>
<dbReference type="AlphaFoldDB" id="A0A9W7ZT57"/>
<protein>
    <submittedName>
        <fullName evidence="3">Uncharacterized protein</fullName>
    </submittedName>
</protein>